<protein>
    <recommendedName>
        <fullName evidence="2">ClpXP adapter protein SpxH</fullName>
    </recommendedName>
</protein>
<accession>A0A2P8HXF8</accession>
<gene>
    <name evidence="2" type="primary">spxH</name>
    <name evidence="3" type="ORF">B0H94_102187</name>
</gene>
<dbReference type="PANTHER" id="PTHR13887:SF47">
    <property type="entry name" value="CLPXP ADAPTER PROTEIN SPXH"/>
    <property type="match status" value="1"/>
</dbReference>
<comment type="similarity">
    <text evidence="2">Belongs to the SpxH family.</text>
</comment>
<dbReference type="Proteomes" id="UP000242310">
    <property type="component" value="Unassembled WGS sequence"/>
</dbReference>
<dbReference type="CDD" id="cd03025">
    <property type="entry name" value="DsbA_FrnE_like"/>
    <property type="match status" value="1"/>
</dbReference>
<evidence type="ECO:0000313" key="3">
    <source>
        <dbReference type="EMBL" id="PSL50910.1"/>
    </source>
</evidence>
<keyword evidence="1 2" id="KW-0963">Cytoplasm</keyword>
<comment type="subunit">
    <text evidence="2">Interacts with Spx.</text>
</comment>
<evidence type="ECO:0000313" key="4">
    <source>
        <dbReference type="Proteomes" id="UP000242310"/>
    </source>
</evidence>
<proteinExistence type="inferred from homology"/>
<dbReference type="HAMAP" id="MF_02245">
    <property type="entry name" value="Adapter_SpxH"/>
    <property type="match status" value="1"/>
</dbReference>
<evidence type="ECO:0000256" key="1">
    <source>
        <dbReference type="ARBA" id="ARBA00022490"/>
    </source>
</evidence>
<dbReference type="AlphaFoldDB" id="A0A2P8HXF8"/>
<keyword evidence="3" id="KW-0413">Isomerase</keyword>
<organism evidence="3 4">
    <name type="scientific">Salsuginibacillus halophilus</name>
    <dbReference type="NCBI Taxonomy" id="517424"/>
    <lineage>
        <taxon>Bacteria</taxon>
        <taxon>Bacillati</taxon>
        <taxon>Bacillota</taxon>
        <taxon>Bacilli</taxon>
        <taxon>Bacillales</taxon>
        <taxon>Bacillaceae</taxon>
        <taxon>Salsuginibacillus</taxon>
    </lineage>
</organism>
<dbReference type="GO" id="GO:0016853">
    <property type="term" value="F:isomerase activity"/>
    <property type="evidence" value="ECO:0007669"/>
    <property type="project" value="UniProtKB-KW"/>
</dbReference>
<reference evidence="3 4" key="1">
    <citation type="submission" date="2018-03" db="EMBL/GenBank/DDBJ databases">
        <title>Genomic Encyclopedia of Type Strains, Phase III (KMG-III): the genomes of soil and plant-associated and newly described type strains.</title>
        <authorList>
            <person name="Whitman W."/>
        </authorList>
    </citation>
    <scope>NUCLEOTIDE SEQUENCE [LARGE SCALE GENOMIC DNA]</scope>
    <source>
        <strain evidence="3 4">CGMCC 1.07653</strain>
    </source>
</reference>
<dbReference type="Pfam" id="PF13743">
    <property type="entry name" value="Thioredoxin_5"/>
    <property type="match status" value="1"/>
</dbReference>
<dbReference type="RefSeq" id="WP_106587628.1">
    <property type="nucleotide sequence ID" value="NZ_PYAV01000002.1"/>
</dbReference>
<dbReference type="Gene3D" id="3.40.30.10">
    <property type="entry name" value="Glutaredoxin"/>
    <property type="match status" value="1"/>
</dbReference>
<evidence type="ECO:0000256" key="2">
    <source>
        <dbReference type="HAMAP-Rule" id="MF_02245"/>
    </source>
</evidence>
<name>A0A2P8HXF8_9BACI</name>
<dbReference type="InterPro" id="IPR046404">
    <property type="entry name" value="Adapter_SpxH"/>
</dbReference>
<dbReference type="SUPFAM" id="SSF52833">
    <property type="entry name" value="Thioredoxin-like"/>
    <property type="match status" value="1"/>
</dbReference>
<comment type="caution">
    <text evidence="3">The sequence shown here is derived from an EMBL/GenBank/DDBJ whole genome shotgun (WGS) entry which is preliminary data.</text>
</comment>
<dbReference type="EMBL" id="PYAV01000002">
    <property type="protein sequence ID" value="PSL50910.1"/>
    <property type="molecule type" value="Genomic_DNA"/>
</dbReference>
<dbReference type="GO" id="GO:0005737">
    <property type="term" value="C:cytoplasm"/>
    <property type="evidence" value="ECO:0007669"/>
    <property type="project" value="UniProtKB-SubCell"/>
</dbReference>
<comment type="function">
    <text evidence="2">Adapter protein required for efficient degradation of Spx by ClpXP under non-stress conditions. Interaction with Spx stabilizes Spx and exposes the C-terminus of Spx for recognition and proteolysis by ClpXP.</text>
</comment>
<comment type="subcellular location">
    <subcellularLocation>
        <location evidence="2">Cytoplasm</location>
    </subcellularLocation>
</comment>
<dbReference type="OrthoDB" id="9813770at2"/>
<dbReference type="InterPro" id="IPR036249">
    <property type="entry name" value="Thioredoxin-like_sf"/>
</dbReference>
<sequence>MTKDKTSLVCGPDDCSTETNTKHGRVELYVFTDPLCPECWAFEPVLKKLKMEYGHFITCRFFLTNSLTPSPVPEEDGGADQLKMLAHQWERTASRSGMSCDGDLWMEDPVSSTHIPSLAIKAAEMQGRCLSIKFFRRLRELLFLHKQNIEKEEVLLSCAAEVGLDQAEFYKDLYSDAAVKALQCDMKATKEMDVQKAPTFVFFNDDIEDAGLKISGLHNYNVYIQVLQEVLGFAPEPEEKHDLENFLQLYDFVATTEVAEVYDWSLKYAECRLKQLQLQRKVEQVPVKHGTFWRYNTH</sequence>
<keyword evidence="4" id="KW-1185">Reference proteome</keyword>
<dbReference type="PANTHER" id="PTHR13887">
    <property type="entry name" value="GLUTATHIONE S-TRANSFERASE KAPPA"/>
    <property type="match status" value="1"/>
</dbReference>